<protein>
    <submittedName>
        <fullName evidence="2">Uncharacterized protein</fullName>
    </submittedName>
</protein>
<sequence>MVYVRLEQEWTDGQGTTHPAGSSVDVDAATLADLEARGIVAAGGGGWDGPGGGGGGDDKDWAGPTGWAGPTSTQP</sequence>
<feature type="region of interest" description="Disordered" evidence="1">
    <location>
        <begin position="42"/>
        <end position="75"/>
    </location>
</feature>
<dbReference type="EMBL" id="AP023359">
    <property type="protein sequence ID" value="BCJ63425.1"/>
    <property type="molecule type" value="Genomic_DNA"/>
</dbReference>
<evidence type="ECO:0000313" key="2">
    <source>
        <dbReference type="EMBL" id="BCJ63425.1"/>
    </source>
</evidence>
<gene>
    <name evidence="2" type="ORF">Prubr_04460</name>
</gene>
<organism evidence="2 3">
    <name type="scientific">Polymorphospora rubra</name>
    <dbReference type="NCBI Taxonomy" id="338584"/>
    <lineage>
        <taxon>Bacteria</taxon>
        <taxon>Bacillati</taxon>
        <taxon>Actinomycetota</taxon>
        <taxon>Actinomycetes</taxon>
        <taxon>Micromonosporales</taxon>
        <taxon>Micromonosporaceae</taxon>
        <taxon>Polymorphospora</taxon>
    </lineage>
</organism>
<accession>A0A810MVG9</accession>
<dbReference type="KEGG" id="pry:Prubr_04460"/>
<evidence type="ECO:0000313" key="3">
    <source>
        <dbReference type="Proteomes" id="UP000680866"/>
    </source>
</evidence>
<proteinExistence type="predicted"/>
<name>A0A810MVG9_9ACTN</name>
<dbReference type="RefSeq" id="WP_212821082.1">
    <property type="nucleotide sequence ID" value="NZ_AP023359.1"/>
</dbReference>
<feature type="compositionally biased region" description="Gly residues" evidence="1">
    <location>
        <begin position="42"/>
        <end position="55"/>
    </location>
</feature>
<feature type="compositionally biased region" description="Polar residues" evidence="1">
    <location>
        <begin position="11"/>
        <end position="20"/>
    </location>
</feature>
<keyword evidence="3" id="KW-1185">Reference proteome</keyword>
<evidence type="ECO:0000256" key="1">
    <source>
        <dbReference type="SAM" id="MobiDB-lite"/>
    </source>
</evidence>
<feature type="region of interest" description="Disordered" evidence="1">
    <location>
        <begin position="1"/>
        <end position="23"/>
    </location>
</feature>
<dbReference type="Proteomes" id="UP000680866">
    <property type="component" value="Chromosome"/>
</dbReference>
<reference evidence="2" key="1">
    <citation type="submission" date="2020-08" db="EMBL/GenBank/DDBJ databases">
        <title>Whole genome shotgun sequence of Polymorphospora rubra NBRC 101157.</title>
        <authorList>
            <person name="Komaki H."/>
            <person name="Tamura T."/>
        </authorList>
    </citation>
    <scope>NUCLEOTIDE SEQUENCE</scope>
    <source>
        <strain evidence="2">NBRC 101157</strain>
    </source>
</reference>
<dbReference type="AlphaFoldDB" id="A0A810MVG9"/>